<evidence type="ECO:0008006" key="2">
    <source>
        <dbReference type="Google" id="ProtNLM"/>
    </source>
</evidence>
<feature type="non-terminal residue" evidence="1">
    <location>
        <position position="27"/>
    </location>
</feature>
<dbReference type="AlphaFoldDB" id="A0A382TVS3"/>
<evidence type="ECO:0000313" key="1">
    <source>
        <dbReference type="EMBL" id="SVD25538.1"/>
    </source>
</evidence>
<organism evidence="1">
    <name type="scientific">marine metagenome</name>
    <dbReference type="NCBI Taxonomy" id="408172"/>
    <lineage>
        <taxon>unclassified sequences</taxon>
        <taxon>metagenomes</taxon>
        <taxon>ecological metagenomes</taxon>
    </lineage>
</organism>
<protein>
    <recommendedName>
        <fullName evidence="2">Carnitinyl-CoA dehydratase</fullName>
    </recommendedName>
</protein>
<reference evidence="1" key="1">
    <citation type="submission" date="2018-05" db="EMBL/GenBank/DDBJ databases">
        <authorList>
            <person name="Lanie J.A."/>
            <person name="Ng W.-L."/>
            <person name="Kazmierczak K.M."/>
            <person name="Andrzejewski T.M."/>
            <person name="Davidsen T.M."/>
            <person name="Wayne K.J."/>
            <person name="Tettelin H."/>
            <person name="Glass J.I."/>
            <person name="Rusch D."/>
            <person name="Podicherti R."/>
            <person name="Tsui H.-C.T."/>
            <person name="Winkler M.E."/>
        </authorList>
    </citation>
    <scope>NUCLEOTIDE SEQUENCE</scope>
</reference>
<sequence>MATNPIEISTRGSVFEMVLNRPKANAI</sequence>
<name>A0A382TVS3_9ZZZZ</name>
<dbReference type="EMBL" id="UINC01139157">
    <property type="protein sequence ID" value="SVD25538.1"/>
    <property type="molecule type" value="Genomic_DNA"/>
</dbReference>
<proteinExistence type="predicted"/>
<gene>
    <name evidence="1" type="ORF">METZ01_LOCUS378392</name>
</gene>
<accession>A0A382TVS3</accession>